<evidence type="ECO:0000313" key="3">
    <source>
        <dbReference type="EMBL" id="NML42771.1"/>
    </source>
</evidence>
<dbReference type="PANTHER" id="PTHR11735">
    <property type="entry name" value="TRNA N6-ADENOSINE THREONYLCARBAMOYLTRANSFERASE"/>
    <property type="match status" value="1"/>
</dbReference>
<dbReference type="Pfam" id="PF00814">
    <property type="entry name" value="TsaD"/>
    <property type="match status" value="1"/>
</dbReference>
<dbReference type="SUPFAM" id="SSF53067">
    <property type="entry name" value="Actin-like ATPase domain"/>
    <property type="match status" value="2"/>
</dbReference>
<protein>
    <submittedName>
        <fullName evidence="3">tRNA (Adenosine(37)-N6)-threonylcarbamoyltransferase complex dimerization subunit type 1 TsaB</fullName>
    </submittedName>
</protein>
<dbReference type="GO" id="GO:0005829">
    <property type="term" value="C:cytosol"/>
    <property type="evidence" value="ECO:0007669"/>
    <property type="project" value="TreeGrafter"/>
</dbReference>
<name>A0A848GZF6_9BURK</name>
<proteinExistence type="predicted"/>
<dbReference type="NCBIfam" id="TIGR03725">
    <property type="entry name" value="T6A_YeaZ"/>
    <property type="match status" value="1"/>
</dbReference>
<feature type="domain" description="Gcp-like" evidence="2">
    <location>
        <begin position="37"/>
        <end position="132"/>
    </location>
</feature>
<dbReference type="AlphaFoldDB" id="A0A848GZF6"/>
<dbReference type="GO" id="GO:0002949">
    <property type="term" value="P:tRNA threonylcarbamoyladenosine modification"/>
    <property type="evidence" value="ECO:0007669"/>
    <property type="project" value="InterPro"/>
</dbReference>
<evidence type="ECO:0000259" key="2">
    <source>
        <dbReference type="Pfam" id="PF00814"/>
    </source>
</evidence>
<dbReference type="Proteomes" id="UP000541185">
    <property type="component" value="Unassembled WGS sequence"/>
</dbReference>
<dbReference type="RefSeq" id="WP_169417024.1">
    <property type="nucleotide sequence ID" value="NZ_JABBFX010000001.1"/>
</dbReference>
<keyword evidence="3" id="KW-0808">Transferase</keyword>
<organism evidence="3 4">
    <name type="scientific">Ramlibacter agri</name>
    <dbReference type="NCBI Taxonomy" id="2728837"/>
    <lineage>
        <taxon>Bacteria</taxon>
        <taxon>Pseudomonadati</taxon>
        <taxon>Pseudomonadota</taxon>
        <taxon>Betaproteobacteria</taxon>
        <taxon>Burkholderiales</taxon>
        <taxon>Comamonadaceae</taxon>
        <taxon>Ramlibacter</taxon>
    </lineage>
</organism>
<sequence>MKLLAFDTSTELLSIALQPGAGQPVLAHAGAGGAQASASLIPAIERLLAQAGLALRELDAITFGRGPGSFTGLRTACAVAQGLAFGAGRPVLPIDTLLAVAEDAHGRTGATEVVAVLDARMGEVYWAAYRRHASGAWTTETAPRLCRPEAVEAPSGWTIAGNVPAMPVPGDGPRVDALPTAAALLRLAPAELALHHAGRAQDALPLYIRDKVAQTTEERAAERARKEMDRGSRPGVV</sequence>
<feature type="region of interest" description="Disordered" evidence="1">
    <location>
        <begin position="218"/>
        <end position="237"/>
    </location>
</feature>
<dbReference type="Gene3D" id="3.30.420.40">
    <property type="match status" value="2"/>
</dbReference>
<dbReference type="EMBL" id="JABBFX010000001">
    <property type="protein sequence ID" value="NML42771.1"/>
    <property type="molecule type" value="Genomic_DNA"/>
</dbReference>
<keyword evidence="4" id="KW-1185">Reference proteome</keyword>
<accession>A0A848GZF6</accession>
<reference evidence="3 4" key="1">
    <citation type="submission" date="2020-04" db="EMBL/GenBank/DDBJ databases">
        <title>Ramlibacter sp. G-1-2-2 isolated from soil.</title>
        <authorList>
            <person name="Dahal R.H."/>
        </authorList>
    </citation>
    <scope>NUCLEOTIDE SEQUENCE [LARGE SCALE GENOMIC DNA]</scope>
    <source>
        <strain evidence="3 4">G-1-2-2</strain>
    </source>
</reference>
<dbReference type="InterPro" id="IPR000905">
    <property type="entry name" value="Gcp-like_dom"/>
</dbReference>
<dbReference type="InterPro" id="IPR043129">
    <property type="entry name" value="ATPase_NBD"/>
</dbReference>
<comment type="caution">
    <text evidence="3">The sequence shown here is derived from an EMBL/GenBank/DDBJ whole genome shotgun (WGS) entry which is preliminary data.</text>
</comment>
<evidence type="ECO:0000256" key="1">
    <source>
        <dbReference type="SAM" id="MobiDB-lite"/>
    </source>
</evidence>
<dbReference type="PANTHER" id="PTHR11735:SF11">
    <property type="entry name" value="TRNA THREONYLCARBAMOYLADENOSINE BIOSYNTHESIS PROTEIN TSAB"/>
    <property type="match status" value="1"/>
</dbReference>
<evidence type="ECO:0000313" key="4">
    <source>
        <dbReference type="Proteomes" id="UP000541185"/>
    </source>
</evidence>
<dbReference type="GO" id="GO:0016740">
    <property type="term" value="F:transferase activity"/>
    <property type="evidence" value="ECO:0007669"/>
    <property type="project" value="UniProtKB-KW"/>
</dbReference>
<dbReference type="CDD" id="cd24032">
    <property type="entry name" value="ASKHA_NBD_TsaB"/>
    <property type="match status" value="1"/>
</dbReference>
<gene>
    <name evidence="3" type="primary">tsaB</name>
    <name evidence="3" type="ORF">HHL11_03340</name>
</gene>
<dbReference type="InterPro" id="IPR022496">
    <property type="entry name" value="T6A_TsaB"/>
</dbReference>